<dbReference type="GO" id="GO:0008199">
    <property type="term" value="F:ferric iron binding"/>
    <property type="evidence" value="ECO:0007669"/>
    <property type="project" value="InterPro"/>
</dbReference>
<protein>
    <submittedName>
        <fullName evidence="5">Protocatechuate 3,4-dioxygenase alpha subunit</fullName>
        <ecNumber evidence="5">1.13.11.3</ecNumber>
    </submittedName>
</protein>
<dbReference type="NCBIfam" id="TIGR02423">
    <property type="entry name" value="protocat_alph"/>
    <property type="match status" value="1"/>
</dbReference>
<dbReference type="EMBL" id="JACCFW010000001">
    <property type="protein sequence ID" value="NYJ74304.1"/>
    <property type="molecule type" value="Genomic_DNA"/>
</dbReference>
<dbReference type="Gene3D" id="2.60.130.10">
    <property type="entry name" value="Aromatic compound dioxygenase"/>
    <property type="match status" value="1"/>
</dbReference>
<dbReference type="Pfam" id="PF00775">
    <property type="entry name" value="Dioxygenase_C"/>
    <property type="match status" value="1"/>
</dbReference>
<organism evidence="5 6">
    <name type="scientific">Allobranchiibius huperziae</name>
    <dbReference type="NCBI Taxonomy" id="1874116"/>
    <lineage>
        <taxon>Bacteria</taxon>
        <taxon>Bacillati</taxon>
        <taxon>Actinomycetota</taxon>
        <taxon>Actinomycetes</taxon>
        <taxon>Micrococcales</taxon>
        <taxon>Dermacoccaceae</taxon>
        <taxon>Allobranchiibius</taxon>
    </lineage>
</organism>
<dbReference type="SUPFAM" id="SSF49482">
    <property type="entry name" value="Aromatic compound dioxygenase"/>
    <property type="match status" value="1"/>
</dbReference>
<dbReference type="AlphaFoldDB" id="A0A853DGY4"/>
<dbReference type="Proteomes" id="UP000571817">
    <property type="component" value="Unassembled WGS sequence"/>
</dbReference>
<dbReference type="GO" id="GO:0018578">
    <property type="term" value="F:protocatechuate 3,4-dioxygenase activity"/>
    <property type="evidence" value="ECO:0007669"/>
    <property type="project" value="UniProtKB-EC"/>
</dbReference>
<dbReference type="InterPro" id="IPR012786">
    <property type="entry name" value="Protocat_dOase_a"/>
</dbReference>
<evidence type="ECO:0000256" key="3">
    <source>
        <dbReference type="ARBA" id="ARBA00023002"/>
    </source>
</evidence>
<dbReference type="EC" id="1.13.11.3" evidence="5"/>
<evidence type="ECO:0000256" key="2">
    <source>
        <dbReference type="ARBA" id="ARBA00022964"/>
    </source>
</evidence>
<dbReference type="RefSeq" id="WP_179480080.1">
    <property type="nucleotide sequence ID" value="NZ_JACCFW010000001.1"/>
</dbReference>
<gene>
    <name evidence="5" type="ORF">HNR15_001267</name>
</gene>
<dbReference type="PANTHER" id="PTHR33711:SF9">
    <property type="entry name" value="PROTOCATECHUATE 3,4-DIOXYGENASE ALPHA CHAIN"/>
    <property type="match status" value="1"/>
</dbReference>
<sequence length="182" mass="19612">MPEPDPTPGQTIGPFFAYALPYERDHELVRPTVDGALRLHGTVYDGAGVPVPDALLEIRQADGAGRVPTLEGSIRRDGTAFTGWGRCQTDAVGRYSFTTIEPGGSGAPFVAVVVFARGLLHRLFTRAYLPGANASSSPLLASLDPQIHERLIAVREDDSSLRFDVHLQGDLETPFLTFPGEV</sequence>
<dbReference type="InterPro" id="IPR000627">
    <property type="entry name" value="Intradiol_dOase_C"/>
</dbReference>
<dbReference type="InterPro" id="IPR050770">
    <property type="entry name" value="Intradiol_RC_Dioxygenase"/>
</dbReference>
<name>A0A853DGY4_9MICO</name>
<reference evidence="5 6" key="1">
    <citation type="submission" date="2020-07" db="EMBL/GenBank/DDBJ databases">
        <title>Sequencing the genomes of 1000 actinobacteria strains.</title>
        <authorList>
            <person name="Klenk H.-P."/>
        </authorList>
    </citation>
    <scope>NUCLEOTIDE SEQUENCE [LARGE SCALE GENOMIC DNA]</scope>
    <source>
        <strain evidence="5 6">DSM 29531</strain>
    </source>
</reference>
<keyword evidence="2 5" id="KW-0223">Dioxygenase</keyword>
<evidence type="ECO:0000259" key="4">
    <source>
        <dbReference type="Pfam" id="PF00775"/>
    </source>
</evidence>
<keyword evidence="6" id="KW-1185">Reference proteome</keyword>
<comment type="caution">
    <text evidence="5">The sequence shown here is derived from an EMBL/GenBank/DDBJ whole genome shotgun (WGS) entry which is preliminary data.</text>
</comment>
<dbReference type="InterPro" id="IPR015889">
    <property type="entry name" value="Intradiol_dOase_core"/>
</dbReference>
<comment type="similarity">
    <text evidence="1">Belongs to the intradiol ring-cleavage dioxygenase family.</text>
</comment>
<evidence type="ECO:0000256" key="1">
    <source>
        <dbReference type="ARBA" id="ARBA00007825"/>
    </source>
</evidence>
<feature type="domain" description="Intradiol ring-cleavage dioxygenases" evidence="4">
    <location>
        <begin position="36"/>
        <end position="106"/>
    </location>
</feature>
<accession>A0A853DGY4</accession>
<proteinExistence type="inferred from homology"/>
<evidence type="ECO:0000313" key="6">
    <source>
        <dbReference type="Proteomes" id="UP000571817"/>
    </source>
</evidence>
<keyword evidence="3 5" id="KW-0560">Oxidoreductase</keyword>
<evidence type="ECO:0000313" key="5">
    <source>
        <dbReference type="EMBL" id="NYJ74304.1"/>
    </source>
</evidence>
<dbReference type="PANTHER" id="PTHR33711">
    <property type="entry name" value="DIOXYGENASE, PUTATIVE (AFU_ORTHOLOGUE AFUA_2G02910)-RELATED"/>
    <property type="match status" value="1"/>
</dbReference>